<comment type="caution">
    <text evidence="2">The sequence shown here is derived from an EMBL/GenBank/DDBJ whole genome shotgun (WGS) entry which is preliminary data.</text>
</comment>
<protein>
    <submittedName>
        <fullName evidence="2">Uncharacterized protein</fullName>
    </submittedName>
</protein>
<evidence type="ECO:0000313" key="3">
    <source>
        <dbReference type="Proteomes" id="UP001417504"/>
    </source>
</evidence>
<name>A0AAP0NKU4_9MAGN</name>
<dbReference type="Proteomes" id="UP001417504">
    <property type="component" value="Unassembled WGS sequence"/>
</dbReference>
<proteinExistence type="predicted"/>
<gene>
    <name evidence="2" type="ORF">Sjap_018169</name>
</gene>
<accession>A0AAP0NKU4</accession>
<dbReference type="AlphaFoldDB" id="A0AAP0NKU4"/>
<dbReference type="EMBL" id="JBBNAE010000007">
    <property type="protein sequence ID" value="KAK9110109.1"/>
    <property type="molecule type" value="Genomic_DNA"/>
</dbReference>
<keyword evidence="3" id="KW-1185">Reference proteome</keyword>
<sequence length="92" mass="9953">MLGVRRKRGSREMSEDSVSLGGRRGGYSGGGELGGGYGGFGASGLGAYRVDKAVELRNELASRNPRKWSTRRVVVETHVFLFNGKAAMRAYQ</sequence>
<evidence type="ECO:0000256" key="1">
    <source>
        <dbReference type="SAM" id="MobiDB-lite"/>
    </source>
</evidence>
<feature type="region of interest" description="Disordered" evidence="1">
    <location>
        <begin position="1"/>
        <end position="25"/>
    </location>
</feature>
<organism evidence="2 3">
    <name type="scientific">Stephania japonica</name>
    <dbReference type="NCBI Taxonomy" id="461633"/>
    <lineage>
        <taxon>Eukaryota</taxon>
        <taxon>Viridiplantae</taxon>
        <taxon>Streptophyta</taxon>
        <taxon>Embryophyta</taxon>
        <taxon>Tracheophyta</taxon>
        <taxon>Spermatophyta</taxon>
        <taxon>Magnoliopsida</taxon>
        <taxon>Ranunculales</taxon>
        <taxon>Menispermaceae</taxon>
        <taxon>Menispermoideae</taxon>
        <taxon>Cissampelideae</taxon>
        <taxon>Stephania</taxon>
    </lineage>
</organism>
<reference evidence="2 3" key="1">
    <citation type="submission" date="2024-01" db="EMBL/GenBank/DDBJ databases">
        <title>Genome assemblies of Stephania.</title>
        <authorList>
            <person name="Yang L."/>
        </authorList>
    </citation>
    <scope>NUCLEOTIDE SEQUENCE [LARGE SCALE GENOMIC DNA]</scope>
    <source>
        <strain evidence="2">QJT</strain>
        <tissue evidence="2">Leaf</tissue>
    </source>
</reference>
<evidence type="ECO:0000313" key="2">
    <source>
        <dbReference type="EMBL" id="KAK9110109.1"/>
    </source>
</evidence>